<accession>A0A0B6YW78</accession>
<feature type="signal peptide" evidence="1">
    <location>
        <begin position="1"/>
        <end position="21"/>
    </location>
</feature>
<feature type="non-terminal residue" evidence="2">
    <location>
        <position position="1"/>
    </location>
</feature>
<evidence type="ECO:0000256" key="1">
    <source>
        <dbReference type="SAM" id="SignalP"/>
    </source>
</evidence>
<proteinExistence type="predicted"/>
<keyword evidence="1" id="KW-0732">Signal</keyword>
<protein>
    <submittedName>
        <fullName evidence="2">Uncharacterized protein</fullName>
    </submittedName>
</protein>
<reference evidence="2" key="1">
    <citation type="submission" date="2014-12" db="EMBL/GenBank/DDBJ databases">
        <title>Insight into the proteome of Arion vulgaris.</title>
        <authorList>
            <person name="Aradska J."/>
            <person name="Bulat T."/>
            <person name="Smidak R."/>
            <person name="Sarate P."/>
            <person name="Gangsoo J."/>
            <person name="Sialana F."/>
            <person name="Bilban M."/>
            <person name="Lubec G."/>
        </authorList>
    </citation>
    <scope>NUCLEOTIDE SEQUENCE</scope>
    <source>
        <tissue evidence="2">Skin</tissue>
    </source>
</reference>
<organism evidence="2">
    <name type="scientific">Arion vulgaris</name>
    <dbReference type="NCBI Taxonomy" id="1028688"/>
    <lineage>
        <taxon>Eukaryota</taxon>
        <taxon>Metazoa</taxon>
        <taxon>Spiralia</taxon>
        <taxon>Lophotrochozoa</taxon>
        <taxon>Mollusca</taxon>
        <taxon>Gastropoda</taxon>
        <taxon>Heterobranchia</taxon>
        <taxon>Euthyneura</taxon>
        <taxon>Panpulmonata</taxon>
        <taxon>Eupulmonata</taxon>
        <taxon>Stylommatophora</taxon>
        <taxon>Helicina</taxon>
        <taxon>Arionoidea</taxon>
        <taxon>Arionidae</taxon>
        <taxon>Arion</taxon>
    </lineage>
</organism>
<dbReference type="EMBL" id="HACG01013573">
    <property type="protein sequence ID" value="CEK60438.1"/>
    <property type="molecule type" value="Transcribed_RNA"/>
</dbReference>
<gene>
    <name evidence="2" type="primary">ORF39382</name>
</gene>
<evidence type="ECO:0000313" key="2">
    <source>
        <dbReference type="EMBL" id="CEK60438.1"/>
    </source>
</evidence>
<name>A0A0B6YW78_9EUPU</name>
<sequence length="82" mass="9222">KMASAVCIYVFFMIAVGLSLGQLIIPWQACEIQCMKNKGPENQSNITAINECSDYCFKHAYDDLLQLLSSPYPDYLLDTPKP</sequence>
<dbReference type="AlphaFoldDB" id="A0A0B6YW78"/>
<feature type="chain" id="PRO_5002110615" evidence="1">
    <location>
        <begin position="22"/>
        <end position="82"/>
    </location>
</feature>